<accession>A0ABY6UHD5</accession>
<name>A0ABY6UHD5_BIOOC</name>
<dbReference type="EMBL" id="CABFNS010000800">
    <property type="protein sequence ID" value="VUC29462.1"/>
    <property type="molecule type" value="Genomic_DNA"/>
</dbReference>
<keyword evidence="4 7" id="KW-1133">Transmembrane helix</keyword>
<dbReference type="PANTHER" id="PTHR43840:SF15">
    <property type="entry name" value="MITOCHONDRIAL METAL TRANSPORTER 1-RELATED"/>
    <property type="match status" value="1"/>
</dbReference>
<keyword evidence="10" id="KW-1185">Reference proteome</keyword>
<evidence type="ECO:0000256" key="2">
    <source>
        <dbReference type="ARBA" id="ARBA00022448"/>
    </source>
</evidence>
<dbReference type="InterPro" id="IPR058533">
    <property type="entry name" value="Cation_efflux_TM"/>
</dbReference>
<dbReference type="PANTHER" id="PTHR43840">
    <property type="entry name" value="MITOCHONDRIAL METAL TRANSPORTER 1-RELATED"/>
    <property type="match status" value="1"/>
</dbReference>
<dbReference type="Gene3D" id="1.20.1510.10">
    <property type="entry name" value="Cation efflux protein transmembrane domain"/>
    <property type="match status" value="1"/>
</dbReference>
<feature type="transmembrane region" description="Helical" evidence="7">
    <location>
        <begin position="80"/>
        <end position="98"/>
    </location>
</feature>
<comment type="subcellular location">
    <subcellularLocation>
        <location evidence="1">Membrane</location>
        <topology evidence="1">Multi-pass membrane protein</topology>
    </subcellularLocation>
</comment>
<sequence>MHKRRHQQQQAFQPKPDAEESHQLHQHKSHHDHAPADLSAWIVQVGIAVNLGLAVIKLVGGWAFNSKSLTADGWHSMTDLVTDLLALISVLITTMPKLTKMLRPTVSNIEGSISLTISGLLVLMGLHEGWESLVTFHESFLGQTLLFGESGLGYDSHSDIHHDVPSIQAAWIAGLTILAKEWLYHKTMKIAAETKSSVLASNAVHQRADSLMSMVTIVAILGSNIFKDTAWIDSVGGLCISAIVIRAALENLTKTIKTWKSPN</sequence>
<dbReference type="InterPro" id="IPR050291">
    <property type="entry name" value="CDF_Transporter"/>
</dbReference>
<dbReference type="InterPro" id="IPR027469">
    <property type="entry name" value="Cation_efflux_TMD_sf"/>
</dbReference>
<keyword evidence="5 7" id="KW-0472">Membrane</keyword>
<dbReference type="Pfam" id="PF01545">
    <property type="entry name" value="Cation_efflux"/>
    <property type="match status" value="1"/>
</dbReference>
<dbReference type="Proteomes" id="UP000766486">
    <property type="component" value="Unassembled WGS sequence"/>
</dbReference>
<protein>
    <recommendedName>
        <fullName evidence="8">Cation efflux protein transmembrane domain-containing protein</fullName>
    </recommendedName>
</protein>
<proteinExistence type="predicted"/>
<organism evidence="9 10">
    <name type="scientific">Bionectria ochroleuca</name>
    <name type="common">Gliocladium roseum</name>
    <dbReference type="NCBI Taxonomy" id="29856"/>
    <lineage>
        <taxon>Eukaryota</taxon>
        <taxon>Fungi</taxon>
        <taxon>Dikarya</taxon>
        <taxon>Ascomycota</taxon>
        <taxon>Pezizomycotina</taxon>
        <taxon>Sordariomycetes</taxon>
        <taxon>Hypocreomycetidae</taxon>
        <taxon>Hypocreales</taxon>
        <taxon>Bionectriaceae</taxon>
        <taxon>Clonostachys</taxon>
    </lineage>
</organism>
<evidence type="ECO:0000256" key="1">
    <source>
        <dbReference type="ARBA" id="ARBA00004141"/>
    </source>
</evidence>
<evidence type="ECO:0000256" key="7">
    <source>
        <dbReference type="SAM" id="Phobius"/>
    </source>
</evidence>
<feature type="domain" description="Cation efflux protein transmembrane" evidence="8">
    <location>
        <begin position="44"/>
        <end position="256"/>
    </location>
</feature>
<gene>
    <name evidence="9" type="ORF">CLO192961_LOCUS259017</name>
</gene>
<feature type="region of interest" description="Disordered" evidence="6">
    <location>
        <begin position="1"/>
        <end position="30"/>
    </location>
</feature>
<evidence type="ECO:0000256" key="6">
    <source>
        <dbReference type="SAM" id="MobiDB-lite"/>
    </source>
</evidence>
<keyword evidence="2" id="KW-0813">Transport</keyword>
<comment type="caution">
    <text evidence="9">The sequence shown here is derived from an EMBL/GenBank/DDBJ whole genome shotgun (WGS) entry which is preliminary data.</text>
</comment>
<evidence type="ECO:0000256" key="3">
    <source>
        <dbReference type="ARBA" id="ARBA00022692"/>
    </source>
</evidence>
<evidence type="ECO:0000256" key="5">
    <source>
        <dbReference type="ARBA" id="ARBA00023136"/>
    </source>
</evidence>
<evidence type="ECO:0000256" key="4">
    <source>
        <dbReference type="ARBA" id="ARBA00022989"/>
    </source>
</evidence>
<dbReference type="SUPFAM" id="SSF161111">
    <property type="entry name" value="Cation efflux protein transmembrane domain-like"/>
    <property type="match status" value="1"/>
</dbReference>
<keyword evidence="3 7" id="KW-0812">Transmembrane</keyword>
<evidence type="ECO:0000259" key="8">
    <source>
        <dbReference type="Pfam" id="PF01545"/>
    </source>
</evidence>
<evidence type="ECO:0000313" key="10">
    <source>
        <dbReference type="Proteomes" id="UP000766486"/>
    </source>
</evidence>
<evidence type="ECO:0000313" key="9">
    <source>
        <dbReference type="EMBL" id="VUC29462.1"/>
    </source>
</evidence>
<reference evidence="9 10" key="1">
    <citation type="submission" date="2019-06" db="EMBL/GenBank/DDBJ databases">
        <authorList>
            <person name="Broberg M."/>
        </authorList>
    </citation>
    <scope>NUCLEOTIDE SEQUENCE [LARGE SCALE GENOMIC DNA]</scope>
</reference>
<feature type="transmembrane region" description="Helical" evidence="7">
    <location>
        <begin position="38"/>
        <end position="60"/>
    </location>
</feature>